<comment type="caution">
    <text evidence="9">The sequence shown here is derived from an EMBL/GenBank/DDBJ whole genome shotgun (WGS) entry which is preliminary data.</text>
</comment>
<evidence type="ECO:0000259" key="8">
    <source>
        <dbReference type="PROSITE" id="PS51225"/>
    </source>
</evidence>
<feature type="transmembrane region" description="Helical" evidence="6">
    <location>
        <begin position="39"/>
        <end position="58"/>
    </location>
</feature>
<feature type="compositionally biased region" description="Low complexity" evidence="7">
    <location>
        <begin position="218"/>
        <end position="235"/>
    </location>
</feature>
<feature type="region of interest" description="Disordered" evidence="7">
    <location>
        <begin position="211"/>
        <end position="235"/>
    </location>
</feature>
<dbReference type="PIRSF" id="PIRSF011282">
    <property type="entry name" value="Synaptogyrin"/>
    <property type="match status" value="1"/>
</dbReference>
<keyword evidence="5 6" id="KW-0472">Membrane</keyword>
<feature type="transmembrane region" description="Helical" evidence="6">
    <location>
        <begin position="112"/>
        <end position="136"/>
    </location>
</feature>
<keyword evidence="3 6" id="KW-0812">Transmembrane</keyword>
<dbReference type="PANTHER" id="PTHR10838">
    <property type="entry name" value="SYNAPTOGYRIN"/>
    <property type="match status" value="1"/>
</dbReference>
<evidence type="ECO:0000256" key="2">
    <source>
        <dbReference type="ARBA" id="ARBA00010252"/>
    </source>
</evidence>
<dbReference type="PROSITE" id="PS51225">
    <property type="entry name" value="MARVEL"/>
    <property type="match status" value="1"/>
</dbReference>
<dbReference type="Pfam" id="PF01284">
    <property type="entry name" value="MARVEL"/>
    <property type="match status" value="1"/>
</dbReference>
<dbReference type="EMBL" id="JADBJN010000003">
    <property type="protein sequence ID" value="KAG5672885.1"/>
    <property type="molecule type" value="Genomic_DNA"/>
</dbReference>
<dbReference type="PANTHER" id="PTHR10838:SF20">
    <property type="entry name" value="SYNAPTOGYRIN"/>
    <property type="match status" value="1"/>
</dbReference>
<dbReference type="AlphaFoldDB" id="A0A9J6BTI1"/>
<dbReference type="Proteomes" id="UP001107558">
    <property type="component" value="Chromosome 3"/>
</dbReference>
<dbReference type="OrthoDB" id="10041611at2759"/>
<feature type="transmembrane region" description="Helical" evidence="6">
    <location>
        <begin position="78"/>
        <end position="100"/>
    </location>
</feature>
<evidence type="ECO:0000256" key="1">
    <source>
        <dbReference type="ARBA" id="ARBA00004141"/>
    </source>
</evidence>
<evidence type="ECO:0000256" key="7">
    <source>
        <dbReference type="SAM" id="MobiDB-lite"/>
    </source>
</evidence>
<evidence type="ECO:0000256" key="3">
    <source>
        <dbReference type="ARBA" id="ARBA00022692"/>
    </source>
</evidence>
<comment type="similarity">
    <text evidence="2 6">Belongs to the synaptogyrin family.</text>
</comment>
<name>A0A9J6BTI1_POLVA</name>
<evidence type="ECO:0000313" key="10">
    <source>
        <dbReference type="Proteomes" id="UP001107558"/>
    </source>
</evidence>
<organism evidence="9 10">
    <name type="scientific">Polypedilum vanderplanki</name>
    <name type="common">Sleeping chironomid midge</name>
    <dbReference type="NCBI Taxonomy" id="319348"/>
    <lineage>
        <taxon>Eukaryota</taxon>
        <taxon>Metazoa</taxon>
        <taxon>Ecdysozoa</taxon>
        <taxon>Arthropoda</taxon>
        <taxon>Hexapoda</taxon>
        <taxon>Insecta</taxon>
        <taxon>Pterygota</taxon>
        <taxon>Neoptera</taxon>
        <taxon>Endopterygota</taxon>
        <taxon>Diptera</taxon>
        <taxon>Nematocera</taxon>
        <taxon>Chironomoidea</taxon>
        <taxon>Chironomidae</taxon>
        <taxon>Chironominae</taxon>
        <taxon>Polypedilum</taxon>
        <taxon>Polypedilum</taxon>
    </lineage>
</organism>
<comment type="subcellular location">
    <subcellularLocation>
        <location evidence="1 6">Membrane</location>
        <topology evidence="1 6">Multi-pass membrane protein</topology>
    </subcellularLocation>
</comment>
<protein>
    <recommendedName>
        <fullName evidence="6">Synaptogyrin</fullName>
    </recommendedName>
</protein>
<evidence type="ECO:0000313" key="9">
    <source>
        <dbReference type="EMBL" id="KAG5672885.1"/>
    </source>
</evidence>
<keyword evidence="10" id="KW-1185">Reference proteome</keyword>
<evidence type="ECO:0000256" key="5">
    <source>
        <dbReference type="ARBA" id="ARBA00023136"/>
    </source>
</evidence>
<dbReference type="InterPro" id="IPR008253">
    <property type="entry name" value="Marvel"/>
</dbReference>
<evidence type="ECO:0000256" key="4">
    <source>
        <dbReference type="ARBA" id="ARBA00022989"/>
    </source>
</evidence>
<gene>
    <name evidence="9" type="ORF">PVAND_002973</name>
</gene>
<reference evidence="9" key="1">
    <citation type="submission" date="2021-03" db="EMBL/GenBank/DDBJ databases">
        <title>Chromosome level genome of the anhydrobiotic midge Polypedilum vanderplanki.</title>
        <authorList>
            <person name="Yoshida Y."/>
            <person name="Kikawada T."/>
            <person name="Gusev O."/>
        </authorList>
    </citation>
    <scope>NUCLEOTIDE SEQUENCE</scope>
    <source>
        <strain evidence="9">NIAS01</strain>
        <tissue evidence="9">Whole body or cell culture</tissue>
    </source>
</reference>
<evidence type="ECO:0000256" key="6">
    <source>
        <dbReference type="PIRNR" id="PIRNR011282"/>
    </source>
</evidence>
<dbReference type="InterPro" id="IPR016579">
    <property type="entry name" value="Synaptogyrin"/>
</dbReference>
<keyword evidence="4 6" id="KW-1133">Transmembrane helix</keyword>
<feature type="domain" description="MARVEL" evidence="8">
    <location>
        <begin position="29"/>
        <end position="178"/>
    </location>
</feature>
<dbReference type="GO" id="GO:0030672">
    <property type="term" value="C:synaptic vesicle membrane"/>
    <property type="evidence" value="ECO:0007669"/>
    <property type="project" value="TreeGrafter"/>
</dbReference>
<feature type="transmembrane region" description="Helical" evidence="6">
    <location>
        <begin position="156"/>
        <end position="175"/>
    </location>
</feature>
<proteinExistence type="inferred from homology"/>
<sequence>MDFATGGIQNNGGFYGTGLAGGRFDPITFIQRPPIIVRAVSWIFSLIVFGAIATNGWYKNENGKDLCVINNNGSVCSYAVWIGLIGFFASMGFIGGEYLFDQMSSAKSRKHYVIADMVFSGLWAFMYFIGFCYISSQWSKTEPDPPYGSGNVTCAILFSFLSIATWGISAYYAFLRFKAGVTEIPFQSTYESGDGMQTGGYSAYPDANDNEQYQEPPFSQQQSMGHQQFQTPLNY</sequence>
<accession>A0A9J6BTI1</accession>
<dbReference type="GO" id="GO:0031594">
    <property type="term" value="C:neuromuscular junction"/>
    <property type="evidence" value="ECO:0007669"/>
    <property type="project" value="TreeGrafter"/>
</dbReference>